<feature type="compositionally biased region" description="Low complexity" evidence="1">
    <location>
        <begin position="306"/>
        <end position="316"/>
    </location>
</feature>
<dbReference type="AlphaFoldDB" id="A0A3M8VLD8"/>
<evidence type="ECO:0000259" key="2">
    <source>
        <dbReference type="Pfam" id="PF01551"/>
    </source>
</evidence>
<feature type="region of interest" description="Disordered" evidence="1">
    <location>
        <begin position="354"/>
        <end position="382"/>
    </location>
</feature>
<feature type="compositionally biased region" description="Basic residues" evidence="1">
    <location>
        <begin position="317"/>
        <end position="330"/>
    </location>
</feature>
<dbReference type="PANTHER" id="PTHR21666">
    <property type="entry name" value="PEPTIDASE-RELATED"/>
    <property type="match status" value="1"/>
</dbReference>
<dbReference type="PANTHER" id="PTHR21666:SF270">
    <property type="entry name" value="MUREIN HYDROLASE ACTIVATOR ENVC"/>
    <property type="match status" value="1"/>
</dbReference>
<evidence type="ECO:0000313" key="4">
    <source>
        <dbReference type="Proteomes" id="UP000275401"/>
    </source>
</evidence>
<dbReference type="GO" id="GO:0004222">
    <property type="term" value="F:metalloendopeptidase activity"/>
    <property type="evidence" value="ECO:0007669"/>
    <property type="project" value="TreeGrafter"/>
</dbReference>
<dbReference type="FunFam" id="2.70.70.10:FF:000013">
    <property type="entry name" value="Peptidase family M23"/>
    <property type="match status" value="1"/>
</dbReference>
<feature type="region of interest" description="Disordered" evidence="1">
    <location>
        <begin position="243"/>
        <end position="265"/>
    </location>
</feature>
<dbReference type="InterPro" id="IPR016047">
    <property type="entry name" value="M23ase_b-sheet_dom"/>
</dbReference>
<organism evidence="3 4">
    <name type="scientific">Streptomyces botrytidirepellens</name>
    <dbReference type="NCBI Taxonomy" id="2486417"/>
    <lineage>
        <taxon>Bacteria</taxon>
        <taxon>Bacillati</taxon>
        <taxon>Actinomycetota</taxon>
        <taxon>Actinomycetes</taxon>
        <taxon>Kitasatosporales</taxon>
        <taxon>Streptomycetaceae</taxon>
        <taxon>Streptomyces</taxon>
    </lineage>
</organism>
<proteinExistence type="predicted"/>
<dbReference type="SUPFAM" id="SSF51261">
    <property type="entry name" value="Duplicated hybrid motif"/>
    <property type="match status" value="1"/>
</dbReference>
<evidence type="ECO:0000313" key="3">
    <source>
        <dbReference type="EMBL" id="RNG17797.1"/>
    </source>
</evidence>
<keyword evidence="4" id="KW-1185">Reference proteome</keyword>
<feature type="compositionally biased region" description="Gly residues" evidence="1">
    <location>
        <begin position="68"/>
        <end position="80"/>
    </location>
</feature>
<name>A0A3M8VLD8_9ACTN</name>
<protein>
    <submittedName>
        <fullName evidence="3">M23 family metallopeptidase</fullName>
    </submittedName>
</protein>
<comment type="caution">
    <text evidence="3">The sequence shown here is derived from an EMBL/GenBank/DDBJ whole genome shotgun (WGS) entry which is preliminary data.</text>
</comment>
<dbReference type="InterPro" id="IPR011055">
    <property type="entry name" value="Dup_hybrid_motif"/>
</dbReference>
<dbReference type="Pfam" id="PF01551">
    <property type="entry name" value="Peptidase_M23"/>
    <property type="match status" value="1"/>
</dbReference>
<feature type="region of interest" description="Disordered" evidence="1">
    <location>
        <begin position="1"/>
        <end position="27"/>
    </location>
</feature>
<feature type="region of interest" description="Disordered" evidence="1">
    <location>
        <begin position="283"/>
        <end position="331"/>
    </location>
</feature>
<sequence>MNDRHPSGATPTVPAPDASYSYDEVYGQQQDTAHGYAGYDGYSTGSFDDLGAAYGEADPLFGSLPGSYGDGQGDPPGGHSGQYDAAQWGDSSAYETGAYDTTAMWAASGYQLPTDVPTQRQDDTGGHWDAGTWDDTGAWDTHSPQQQWETGTYDTYGQYDAGTGQFDTGQFDTGQVDTGHFDTGQYDTGQYDTTGQFDAGAYDTGAYDVSGQYEIISQHAAYDTSGVDTGQTQFWDTSAYATVDESQYSEPQYDEPRYDDGTAPFEQGEHAEHAAQTAVFEAVAEPEPHPDPDPEPVADITPPPATATAATASRSGGRARRRTAPSRPKRSALLTVAVPSVCALGVTAVAAASVSGSMAGDKKDDTTTQAAPDAQPVKASVANSEMDTRLAGVDDGVNDFRERASRTQERIDLKERQEAEKKRKAAEAARKEAMRPKFALPVKQHGLSATFGQAGLNWMSLHTGIDFPVSEGTPVMAATDGTVRTQWNDAYGNMVILTAPDGTETWYCHLSSTKIRSGTVKAGDVMAYSGSSGNSTGPHLHFEVHPGGGDAVDPLPWLQSHGINPN</sequence>
<dbReference type="RefSeq" id="WP_123104730.1">
    <property type="nucleotide sequence ID" value="NZ_RIBZ01000328.1"/>
</dbReference>
<reference evidence="3 4" key="1">
    <citation type="submission" date="2018-11" db="EMBL/GenBank/DDBJ databases">
        <title>The Potential of Streptomyces as Biocontrol Agents against the Tomato grey mould, Botrytis cinerea (Gray mold) Frontiers in Microbiology.</title>
        <authorList>
            <person name="Li D."/>
        </authorList>
    </citation>
    <scope>NUCLEOTIDE SEQUENCE [LARGE SCALE GENOMIC DNA]</scope>
    <source>
        <strain evidence="3 4">NEAU-LD23</strain>
    </source>
</reference>
<feature type="domain" description="M23ase beta-sheet core" evidence="2">
    <location>
        <begin position="461"/>
        <end position="554"/>
    </location>
</feature>
<dbReference type="CDD" id="cd12797">
    <property type="entry name" value="M23_peptidase"/>
    <property type="match status" value="1"/>
</dbReference>
<dbReference type="EMBL" id="RIBZ01000328">
    <property type="protein sequence ID" value="RNG17797.1"/>
    <property type="molecule type" value="Genomic_DNA"/>
</dbReference>
<gene>
    <name evidence="3" type="ORF">EEJ42_29565</name>
</gene>
<feature type="region of interest" description="Disordered" evidence="1">
    <location>
        <begin position="404"/>
        <end position="432"/>
    </location>
</feature>
<dbReference type="Proteomes" id="UP000275401">
    <property type="component" value="Unassembled WGS sequence"/>
</dbReference>
<accession>A0A3M8VLD8</accession>
<dbReference type="Gene3D" id="2.70.70.10">
    <property type="entry name" value="Glucose Permease (Domain IIA)"/>
    <property type="match status" value="1"/>
</dbReference>
<evidence type="ECO:0000256" key="1">
    <source>
        <dbReference type="SAM" id="MobiDB-lite"/>
    </source>
</evidence>
<feature type="region of interest" description="Disordered" evidence="1">
    <location>
        <begin position="63"/>
        <end position="85"/>
    </location>
</feature>
<dbReference type="InterPro" id="IPR050570">
    <property type="entry name" value="Cell_wall_metabolism_enzyme"/>
</dbReference>